<evidence type="ECO:0000313" key="2">
    <source>
        <dbReference type="Proteomes" id="UP001172386"/>
    </source>
</evidence>
<protein>
    <submittedName>
        <fullName evidence="1">Uncharacterized protein</fullName>
    </submittedName>
</protein>
<reference evidence="1" key="1">
    <citation type="submission" date="2022-10" db="EMBL/GenBank/DDBJ databases">
        <title>Culturing micro-colonial fungi from biological soil crusts in the Mojave desert and describing Neophaeococcomyces mojavensis, and introducing the new genera and species Taxawa tesnikishii.</title>
        <authorList>
            <person name="Kurbessoian T."/>
            <person name="Stajich J.E."/>
        </authorList>
    </citation>
    <scope>NUCLEOTIDE SEQUENCE</scope>
    <source>
        <strain evidence="1">JES_112</strain>
    </source>
</reference>
<keyword evidence="2" id="KW-1185">Reference proteome</keyword>
<proteinExistence type="predicted"/>
<dbReference type="Proteomes" id="UP001172386">
    <property type="component" value="Unassembled WGS sequence"/>
</dbReference>
<name>A0ACC2ZUD7_9EURO</name>
<gene>
    <name evidence="1" type="ORF">H2198_009543</name>
</gene>
<organism evidence="1 2">
    <name type="scientific">Neophaeococcomyces mojaviensis</name>
    <dbReference type="NCBI Taxonomy" id="3383035"/>
    <lineage>
        <taxon>Eukaryota</taxon>
        <taxon>Fungi</taxon>
        <taxon>Dikarya</taxon>
        <taxon>Ascomycota</taxon>
        <taxon>Pezizomycotina</taxon>
        <taxon>Eurotiomycetes</taxon>
        <taxon>Chaetothyriomycetidae</taxon>
        <taxon>Chaetothyriales</taxon>
        <taxon>Chaetothyriales incertae sedis</taxon>
        <taxon>Neophaeococcomyces</taxon>
    </lineage>
</organism>
<comment type="caution">
    <text evidence="1">The sequence shown here is derived from an EMBL/GenBank/DDBJ whole genome shotgun (WGS) entry which is preliminary data.</text>
</comment>
<accession>A0ACC2ZUD7</accession>
<evidence type="ECO:0000313" key="1">
    <source>
        <dbReference type="EMBL" id="KAJ9651166.1"/>
    </source>
</evidence>
<dbReference type="EMBL" id="JAPDRQ010000277">
    <property type="protein sequence ID" value="KAJ9651166.1"/>
    <property type="molecule type" value="Genomic_DNA"/>
</dbReference>
<sequence length="168" mass="19053">MGSSHSKPARHAANHYCPYKDKKYPRGAIGLNFVYMNPSYNLPKHNAFLAAPSFGRAVHLNPRDMQMQKVGNCCMCRRTIDKESDDIVLHNMKGCQAAYHAYCMKKWIQQNFIDRHGREMRPQCYKCSNTLNIRLGKGRTKQNPMGLYAFPGPAFPGTGPPIEVSGWC</sequence>